<dbReference type="Proteomes" id="UP000019118">
    <property type="component" value="Unassembled WGS sequence"/>
</dbReference>
<name>J3JVG5_DENPD</name>
<dbReference type="EnsemblMetazoa" id="XM_019914025.1">
    <property type="protein sequence ID" value="XP_019769584.1"/>
    <property type="gene ID" value="LOC109544032"/>
</dbReference>
<dbReference type="EMBL" id="BT127233">
    <property type="protein sequence ID" value="AEE62195.1"/>
    <property type="molecule type" value="mRNA"/>
</dbReference>
<evidence type="ECO:0000313" key="6">
    <source>
        <dbReference type="Proteomes" id="UP000019118"/>
    </source>
</evidence>
<dbReference type="Proteomes" id="UP000030742">
    <property type="component" value="Unassembled WGS sequence"/>
</dbReference>
<evidence type="ECO:0000256" key="1">
    <source>
        <dbReference type="ARBA" id="ARBA00006007"/>
    </source>
</evidence>
<evidence type="ECO:0000313" key="5">
    <source>
        <dbReference type="EnsemblMetazoa" id="XP_019769584.1"/>
    </source>
</evidence>
<reference evidence="2" key="1">
    <citation type="journal article" date="2012" name="Insect Biochem. Mol. Biol.">
        <title>Transcriptome and full-length cDNA resources for the mountain pine beetle, Dendroctonus ponderosae Hopkins, a major insect pest of pine forests.</title>
        <authorList>
            <person name="Keeling C.I."/>
            <person name="Henderson H."/>
            <person name="Li M."/>
            <person name="Yuen M."/>
            <person name="Clark E.L."/>
            <person name="Fraser J.D."/>
            <person name="Huber D.P."/>
            <person name="Liao N.Y."/>
            <person name="Roderick Docking T."/>
            <person name="Birol I."/>
            <person name="Chan S.K."/>
            <person name="Taylor G.A."/>
            <person name="Palmquist D."/>
            <person name="Jones S.J."/>
            <person name="Bohlmann J."/>
        </authorList>
    </citation>
    <scope>NUCLEOTIDE SEQUENCE</scope>
    <source>
        <tissue evidence="2">Whole emerged adults</tissue>
    </source>
</reference>
<keyword evidence="6" id="KW-1185">Reference proteome</keyword>
<dbReference type="STRING" id="77166.J3JVG5"/>
<dbReference type="SUPFAM" id="SSF51366">
    <property type="entry name" value="Ribulose-phoshate binding barrel"/>
    <property type="match status" value="1"/>
</dbReference>
<organism evidence="2">
    <name type="scientific">Dendroctonus ponderosae</name>
    <name type="common">Mountain pine beetle</name>
    <dbReference type="NCBI Taxonomy" id="77166"/>
    <lineage>
        <taxon>Eukaryota</taxon>
        <taxon>Metazoa</taxon>
        <taxon>Ecdysozoa</taxon>
        <taxon>Arthropoda</taxon>
        <taxon>Hexapoda</taxon>
        <taxon>Insecta</taxon>
        <taxon>Pterygota</taxon>
        <taxon>Neoptera</taxon>
        <taxon>Endopterygota</taxon>
        <taxon>Coleoptera</taxon>
        <taxon>Polyphaga</taxon>
        <taxon>Cucujiformia</taxon>
        <taxon>Curculionidae</taxon>
        <taxon>Scolytinae</taxon>
        <taxon>Dendroctonus</taxon>
    </lineage>
</organism>
<dbReference type="OrthoDB" id="10045006at2759"/>
<dbReference type="KEGG" id="dpa:109544032"/>
<dbReference type="PANTHER" id="PTHR21381:SF3">
    <property type="entry name" value="SGC REGION PROTEIN SGCQ-RELATED"/>
    <property type="match status" value="1"/>
</dbReference>
<evidence type="ECO:0000313" key="3">
    <source>
        <dbReference type="EMBL" id="ENN71598.1"/>
    </source>
</evidence>
<gene>
    <name evidence="5" type="primary">109544032</name>
    <name evidence="4" type="ORF">D910_07969</name>
    <name evidence="3" type="ORF">YQE_11697</name>
</gene>
<evidence type="ECO:0000313" key="2">
    <source>
        <dbReference type="EMBL" id="AEE62195.1"/>
    </source>
</evidence>
<dbReference type="EMBL" id="KB741261">
    <property type="protein sequence ID" value="ENN71598.1"/>
    <property type="molecule type" value="Genomic_DNA"/>
</dbReference>
<comment type="similarity">
    <text evidence="1">Belongs to the BtpA family.</text>
</comment>
<dbReference type="HOGENOM" id="CLU_075239_1_0_1"/>
<evidence type="ECO:0000313" key="7">
    <source>
        <dbReference type="Proteomes" id="UP000030742"/>
    </source>
</evidence>
<reference evidence="6 7" key="2">
    <citation type="journal article" date="2013" name="Genome Biol.">
        <title>Draft genome of the mountain pine beetle, Dendroctonus ponderosae Hopkins, a major forest pest.</title>
        <authorList>
            <person name="Keeling C.I."/>
            <person name="Yuen M.M."/>
            <person name="Liao N.Y."/>
            <person name="Docking T.R."/>
            <person name="Chan S.K."/>
            <person name="Taylor G.A."/>
            <person name="Palmquist D.L."/>
            <person name="Jackman S.D."/>
            <person name="Nguyen A."/>
            <person name="Li M."/>
            <person name="Henderson H."/>
            <person name="Janes J.K."/>
            <person name="Zhao Y."/>
            <person name="Pandoh P."/>
            <person name="Moore R."/>
            <person name="Sperling F.A."/>
            <person name="Huber D.P."/>
            <person name="Birol I."/>
            <person name="Jones S.J."/>
            <person name="Bohlmann J."/>
        </authorList>
    </citation>
    <scope>NUCLEOTIDE SEQUENCE</scope>
</reference>
<reference evidence="5" key="3">
    <citation type="submission" date="2024-08" db="UniProtKB">
        <authorList>
            <consortium name="EnsemblMetazoa"/>
        </authorList>
    </citation>
    <scope>IDENTIFICATION</scope>
</reference>
<dbReference type="AlphaFoldDB" id="J3JVG5"/>
<evidence type="ECO:0000313" key="4">
    <source>
        <dbReference type="EMBL" id="ERL90622.1"/>
    </source>
</evidence>
<proteinExistence type="evidence at transcript level"/>
<dbReference type="PIRSF" id="PIRSF005956">
    <property type="entry name" value="BtpA"/>
    <property type="match status" value="1"/>
</dbReference>
<dbReference type="EMBL" id="KB632254">
    <property type="protein sequence ID" value="ERL90622.1"/>
    <property type="molecule type" value="Genomic_DNA"/>
</dbReference>
<dbReference type="InterPro" id="IPR005137">
    <property type="entry name" value="BtpA"/>
</dbReference>
<dbReference type="Pfam" id="PF03437">
    <property type="entry name" value="BtpA"/>
    <property type="match status" value="1"/>
</dbReference>
<dbReference type="OMA" id="ENFFDAP"/>
<protein>
    <submittedName>
        <fullName evidence="2 5">Uncharacterized protein</fullName>
    </submittedName>
</protein>
<dbReference type="NCBIfam" id="TIGR00259">
    <property type="entry name" value="thylakoid_BtpA"/>
    <property type="match status" value="1"/>
</dbReference>
<dbReference type="InterPro" id="IPR011060">
    <property type="entry name" value="RibuloseP-bd_barrel"/>
</dbReference>
<sequence>MKRFKHLFNKKCSIIGMVHVKPLPGTPRFNNDIDKMVSEACRETQIYLENNLDAVLVENMHDVPYIQSRDFGPEVTATMSRICTEVRKIVPKTVPCGLQVLSCGNREALAIAKACNFNFIRAEGFVFSHIGDEGFTDANAGTLLRYRRAINAEDVLIFADIKKKHSSHAITSDITLEETAKAAEYFLADGVVLTGTATGVPAKITELQELKHATKLPILVGSGVTADNVTSYLQADALIIGSHFKTNGIWCNALDNYRIKEFMKKIRDFT</sequence>
<dbReference type="PANTHER" id="PTHR21381">
    <property type="entry name" value="ZGC:162297"/>
    <property type="match status" value="1"/>
</dbReference>
<accession>J3JVG5</accession>